<evidence type="ECO:0000313" key="4">
    <source>
        <dbReference type="EMBL" id="VFJ98522.1"/>
    </source>
</evidence>
<dbReference type="InterPro" id="IPR051540">
    <property type="entry name" value="S-2-haloacid_dehalogenase"/>
</dbReference>
<dbReference type="NCBIfam" id="TIGR01549">
    <property type="entry name" value="HAD-SF-IA-v1"/>
    <property type="match status" value="1"/>
</dbReference>
<dbReference type="EMBL" id="CAADFI010000022">
    <property type="protein sequence ID" value="VFJ91851.1"/>
    <property type="molecule type" value="Genomic_DNA"/>
</dbReference>
<dbReference type="EMBL" id="CAADFJ010000022">
    <property type="protein sequence ID" value="VFJ98522.1"/>
    <property type="molecule type" value="Genomic_DNA"/>
</dbReference>
<evidence type="ECO:0000313" key="3">
    <source>
        <dbReference type="EMBL" id="VFJ91851.1"/>
    </source>
</evidence>
<dbReference type="InterPro" id="IPR006439">
    <property type="entry name" value="HAD-SF_hydro_IA"/>
</dbReference>
<protein>
    <submittedName>
        <fullName evidence="3">2-haloacid dehalogenase</fullName>
    </submittedName>
</protein>
<proteinExistence type="predicted"/>
<dbReference type="AlphaFoldDB" id="A0A450UH46"/>
<dbReference type="InterPro" id="IPR041492">
    <property type="entry name" value="HAD_2"/>
</dbReference>
<dbReference type="GO" id="GO:0016787">
    <property type="term" value="F:hydrolase activity"/>
    <property type="evidence" value="ECO:0007669"/>
    <property type="project" value="UniProtKB-KW"/>
</dbReference>
<dbReference type="NCBIfam" id="TIGR01509">
    <property type="entry name" value="HAD-SF-IA-v3"/>
    <property type="match status" value="1"/>
</dbReference>
<evidence type="ECO:0000256" key="1">
    <source>
        <dbReference type="ARBA" id="ARBA00022801"/>
    </source>
</evidence>
<dbReference type="InterPro" id="IPR023214">
    <property type="entry name" value="HAD_sf"/>
</dbReference>
<organism evidence="3">
    <name type="scientific">Candidatus Kentrum eta</name>
    <dbReference type="NCBI Taxonomy" id="2126337"/>
    <lineage>
        <taxon>Bacteria</taxon>
        <taxon>Pseudomonadati</taxon>
        <taxon>Pseudomonadota</taxon>
        <taxon>Gammaproteobacteria</taxon>
        <taxon>Candidatus Kentrum</taxon>
    </lineage>
</organism>
<dbReference type="Gene3D" id="3.40.50.1000">
    <property type="entry name" value="HAD superfamily/HAD-like"/>
    <property type="match status" value="1"/>
</dbReference>
<evidence type="ECO:0000313" key="2">
    <source>
        <dbReference type="EMBL" id="VFJ90821.1"/>
    </source>
</evidence>
<keyword evidence="1" id="KW-0378">Hydrolase</keyword>
<gene>
    <name evidence="2" type="ORF">BECKH772A_GA0070896_100248</name>
    <name evidence="3" type="ORF">BECKH772B_GA0070898_100226</name>
    <name evidence="4" type="ORF">BECKH772C_GA0070978_100227</name>
</gene>
<dbReference type="SUPFAM" id="SSF56784">
    <property type="entry name" value="HAD-like"/>
    <property type="match status" value="1"/>
</dbReference>
<name>A0A450UH46_9GAMM</name>
<dbReference type="Pfam" id="PF13419">
    <property type="entry name" value="HAD_2"/>
    <property type="match status" value="1"/>
</dbReference>
<reference evidence="3" key="1">
    <citation type="submission" date="2019-02" db="EMBL/GenBank/DDBJ databases">
        <authorList>
            <person name="Gruber-Vodicka R. H."/>
            <person name="Seah K. B. B."/>
        </authorList>
    </citation>
    <scope>NUCLEOTIDE SEQUENCE</scope>
    <source>
        <strain evidence="4">BECK_SA2B12</strain>
        <strain evidence="2">BECK_SA2B15</strain>
        <strain evidence="3">BECK_SA2B20</strain>
    </source>
</reference>
<sequence length="227" mass="25451">MFVFFDIGSTLVDGPSQGPARRLAPLFGLTDEMRRSLDDFLLKTPLEGPRALADYLIFRCNVDPDSAMEASDTLWKAQIQEAQPIPGAREMLQTLQTAGIPYGFISNIWPPFHQGFQRLFPEESRDRPAFLSFQLDLRKPDTAIYRAALSALSLSPEETIMVGDTYANDMAPAMAMGIKTIWVLRRPEKEHPDLVRVLDGQLPAPDRTLASMEQLGVDVFHALFVTR</sequence>
<dbReference type="InterPro" id="IPR036412">
    <property type="entry name" value="HAD-like_sf"/>
</dbReference>
<dbReference type="PANTHER" id="PTHR43316">
    <property type="entry name" value="HYDROLASE, HALOACID DELAHOGENASE-RELATED"/>
    <property type="match status" value="1"/>
</dbReference>
<accession>A0A450UH46</accession>
<dbReference type="EMBL" id="CAADFG010000024">
    <property type="protein sequence ID" value="VFJ90821.1"/>
    <property type="molecule type" value="Genomic_DNA"/>
</dbReference>